<dbReference type="InterPro" id="IPR002347">
    <property type="entry name" value="SDR_fam"/>
</dbReference>
<comment type="caution">
    <text evidence="4">The sequence shown here is derived from an EMBL/GenBank/DDBJ whole genome shotgun (WGS) entry which is preliminary data.</text>
</comment>
<dbReference type="EMBL" id="BSUZ01000001">
    <property type="protein sequence ID" value="GMA85736.1"/>
    <property type="molecule type" value="Genomic_DNA"/>
</dbReference>
<evidence type="ECO:0000256" key="2">
    <source>
        <dbReference type="ARBA" id="ARBA00023002"/>
    </source>
</evidence>
<dbReference type="SUPFAM" id="SSF51735">
    <property type="entry name" value="NAD(P)-binding Rossmann-fold domains"/>
    <property type="match status" value="1"/>
</dbReference>
<comment type="similarity">
    <text evidence="1">Belongs to the short-chain dehydrogenases/reductases (SDR) family.</text>
</comment>
<keyword evidence="5" id="KW-1185">Reference proteome</keyword>
<reference evidence="5" key="1">
    <citation type="journal article" date="2019" name="Int. J. Syst. Evol. Microbiol.">
        <title>The Global Catalogue of Microorganisms (GCM) 10K type strain sequencing project: providing services to taxonomists for standard genome sequencing and annotation.</title>
        <authorList>
            <consortium name="The Broad Institute Genomics Platform"/>
            <consortium name="The Broad Institute Genome Sequencing Center for Infectious Disease"/>
            <person name="Wu L."/>
            <person name="Ma J."/>
        </authorList>
    </citation>
    <scope>NUCLEOTIDE SEQUENCE [LARGE SCALE GENOMIC DNA]</scope>
    <source>
        <strain evidence="5">NBRC 108730</strain>
    </source>
</reference>
<evidence type="ECO:0000256" key="3">
    <source>
        <dbReference type="SAM" id="MobiDB-lite"/>
    </source>
</evidence>
<evidence type="ECO:0000256" key="1">
    <source>
        <dbReference type="ARBA" id="ARBA00006484"/>
    </source>
</evidence>
<organism evidence="4 5">
    <name type="scientific">Angustibacter aerolatus</name>
    <dbReference type="NCBI Taxonomy" id="1162965"/>
    <lineage>
        <taxon>Bacteria</taxon>
        <taxon>Bacillati</taxon>
        <taxon>Actinomycetota</taxon>
        <taxon>Actinomycetes</taxon>
        <taxon>Kineosporiales</taxon>
        <taxon>Kineosporiaceae</taxon>
    </lineage>
</organism>
<protein>
    <submittedName>
        <fullName evidence="4">SDR family oxidoreductase</fullName>
    </submittedName>
</protein>
<dbReference type="PANTHER" id="PTHR43669:SF3">
    <property type="entry name" value="ALCOHOL DEHYDROGENASE, PUTATIVE (AFU_ORTHOLOGUE AFUA_3G03445)-RELATED"/>
    <property type="match status" value="1"/>
</dbReference>
<dbReference type="CDD" id="cd05233">
    <property type="entry name" value="SDR_c"/>
    <property type="match status" value="1"/>
</dbReference>
<feature type="region of interest" description="Disordered" evidence="3">
    <location>
        <begin position="242"/>
        <end position="275"/>
    </location>
</feature>
<evidence type="ECO:0000313" key="4">
    <source>
        <dbReference type="EMBL" id="GMA85736.1"/>
    </source>
</evidence>
<name>A0ABQ6JC31_9ACTN</name>
<keyword evidence="2" id="KW-0560">Oxidoreductase</keyword>
<dbReference type="Pfam" id="PF00106">
    <property type="entry name" value="adh_short"/>
    <property type="match status" value="1"/>
</dbReference>
<feature type="compositionally biased region" description="Basic residues" evidence="3">
    <location>
        <begin position="261"/>
        <end position="275"/>
    </location>
</feature>
<evidence type="ECO:0000313" key="5">
    <source>
        <dbReference type="Proteomes" id="UP001157017"/>
    </source>
</evidence>
<dbReference type="PRINTS" id="PR00081">
    <property type="entry name" value="GDHRDH"/>
</dbReference>
<dbReference type="Proteomes" id="UP001157017">
    <property type="component" value="Unassembled WGS sequence"/>
</dbReference>
<proteinExistence type="inferred from homology"/>
<dbReference type="PANTHER" id="PTHR43669">
    <property type="entry name" value="5-KETO-D-GLUCONATE 5-REDUCTASE"/>
    <property type="match status" value="1"/>
</dbReference>
<gene>
    <name evidence="4" type="ORF">GCM10025868_09860</name>
</gene>
<accession>A0ABQ6JC31</accession>
<dbReference type="Gene3D" id="3.40.50.720">
    <property type="entry name" value="NAD(P)-binding Rossmann-like Domain"/>
    <property type="match status" value="1"/>
</dbReference>
<sequence length="275" mass="28456">MPVETRDLTGTVVAVTGATSGIGQATARLLVEHGARVAVQARRAEQARLLVDELGADRAVAVPGDVQDPASAEALVAGAVEAFGRLDSVVANVGIGAYGGILDASDDDVTTMLRTNVDSSVWALRSAVRRFRSQGDGGDVVVIDSVAGLRGGGNEAVYAATKFAQVGLAGSLDREVREEGIRVSTICPAGVETGFAIGAGRTEGDPALADFLRADDVAHCVVTVLEQPRRLRTTLWALWSMAEPSDPGPRRATPGGAGRPGRARPGRRRSGRLLG</sequence>
<dbReference type="InterPro" id="IPR036291">
    <property type="entry name" value="NAD(P)-bd_dom_sf"/>
</dbReference>